<keyword evidence="3" id="KW-1185">Reference proteome</keyword>
<accession>A0A226DZM2</accession>
<feature type="signal peptide" evidence="1">
    <location>
        <begin position="1"/>
        <end position="26"/>
    </location>
</feature>
<name>A0A226DZM2_FOLCA</name>
<gene>
    <name evidence="2" type="ORF">Fcan01_14695</name>
</gene>
<evidence type="ECO:0000313" key="3">
    <source>
        <dbReference type="Proteomes" id="UP000198287"/>
    </source>
</evidence>
<dbReference type="Proteomes" id="UP000198287">
    <property type="component" value="Unassembled WGS sequence"/>
</dbReference>
<proteinExistence type="predicted"/>
<organism evidence="2 3">
    <name type="scientific">Folsomia candida</name>
    <name type="common">Springtail</name>
    <dbReference type="NCBI Taxonomy" id="158441"/>
    <lineage>
        <taxon>Eukaryota</taxon>
        <taxon>Metazoa</taxon>
        <taxon>Ecdysozoa</taxon>
        <taxon>Arthropoda</taxon>
        <taxon>Hexapoda</taxon>
        <taxon>Collembola</taxon>
        <taxon>Entomobryomorpha</taxon>
        <taxon>Isotomoidea</taxon>
        <taxon>Isotomidae</taxon>
        <taxon>Proisotominae</taxon>
        <taxon>Folsomia</taxon>
    </lineage>
</organism>
<protein>
    <submittedName>
        <fullName evidence="2">Uncharacterized protein</fullName>
    </submittedName>
</protein>
<keyword evidence="1" id="KW-0732">Signal</keyword>
<evidence type="ECO:0000256" key="1">
    <source>
        <dbReference type="SAM" id="SignalP"/>
    </source>
</evidence>
<reference evidence="2 3" key="1">
    <citation type="submission" date="2015-12" db="EMBL/GenBank/DDBJ databases">
        <title>The genome of Folsomia candida.</title>
        <authorList>
            <person name="Faddeeva A."/>
            <person name="Derks M.F."/>
            <person name="Anvar Y."/>
            <person name="Smit S."/>
            <person name="Van Straalen N."/>
            <person name="Roelofs D."/>
        </authorList>
    </citation>
    <scope>NUCLEOTIDE SEQUENCE [LARGE SCALE GENOMIC DNA]</scope>
    <source>
        <strain evidence="2 3">VU population</strain>
        <tissue evidence="2">Whole body</tissue>
    </source>
</reference>
<dbReference type="AlphaFoldDB" id="A0A226DZM2"/>
<comment type="caution">
    <text evidence="2">The sequence shown here is derived from an EMBL/GenBank/DDBJ whole genome shotgun (WGS) entry which is preliminary data.</text>
</comment>
<feature type="non-terminal residue" evidence="2">
    <location>
        <position position="274"/>
    </location>
</feature>
<sequence length="274" mass="31173">MLISKKSTLEILSIFVILSVLRKVWSSTEKVSSTTRQPNVTIYFPEDIADVDYNNSTFSIISNSYPVFDLICTAPYPIEWLFHYEKDDDGTSEQQKVASTKRVVSNFSDQSTYNYVANISLRYNGKIFVFTNFSCKSVQNADLQTNVILLPQERKNIILINITSEPDQFRDEGQSVISMPNEKETCKVKASVSDMEELSSCWKCEKADGTDLELDFIGCNNPIECSSIYQRHNVVGRICLWVTGNSLKFNNCVKESQYFFNRANDALLLCQVVS</sequence>
<dbReference type="EMBL" id="LNIX01000009">
    <property type="protein sequence ID" value="OXA50480.1"/>
    <property type="molecule type" value="Genomic_DNA"/>
</dbReference>
<dbReference type="OrthoDB" id="1668230at2759"/>
<evidence type="ECO:0000313" key="2">
    <source>
        <dbReference type="EMBL" id="OXA50480.1"/>
    </source>
</evidence>
<feature type="chain" id="PRO_5012714195" evidence="1">
    <location>
        <begin position="27"/>
        <end position="274"/>
    </location>
</feature>